<evidence type="ECO:0000259" key="6">
    <source>
        <dbReference type="Pfam" id="PF21077"/>
    </source>
</evidence>
<reference evidence="7 8" key="1">
    <citation type="submission" date="2017-10" db="EMBL/GenBank/DDBJ databases">
        <title>Genome sequence of Caulobacter mirabilis FWC38.</title>
        <authorList>
            <person name="Fiebig A."/>
            <person name="Crosson S."/>
        </authorList>
    </citation>
    <scope>NUCLEOTIDE SEQUENCE [LARGE SCALE GENOMIC DNA]</scope>
    <source>
        <strain evidence="7 8">FWC 38</strain>
    </source>
</reference>
<dbReference type="Pfam" id="PF05088">
    <property type="entry name" value="Bac_GDH_CD"/>
    <property type="match status" value="1"/>
</dbReference>
<dbReference type="InterPro" id="IPR049056">
    <property type="entry name" value="NAD_Glu_DH_HM3"/>
</dbReference>
<dbReference type="Pfam" id="PF21078">
    <property type="entry name" value="GDH_HM3"/>
    <property type="match status" value="1"/>
</dbReference>
<dbReference type="InterPro" id="IPR048381">
    <property type="entry name" value="GDH_C"/>
</dbReference>
<proteinExistence type="predicted"/>
<dbReference type="InterPro" id="IPR049064">
    <property type="entry name" value="NAD_Glu_DH_ACT3"/>
</dbReference>
<dbReference type="Pfam" id="PF21073">
    <property type="entry name" value="GDH_HM1"/>
    <property type="match status" value="1"/>
</dbReference>
<dbReference type="SUPFAM" id="SSF51735">
    <property type="entry name" value="NAD(P)-binding Rossmann-fold domains"/>
    <property type="match status" value="1"/>
</dbReference>
<dbReference type="RefSeq" id="WP_099623925.1">
    <property type="nucleotide sequence ID" value="NZ_CP024201.1"/>
</dbReference>
<gene>
    <name evidence="7" type="ORF">CSW64_20950</name>
</gene>
<dbReference type="InterPro" id="IPR024727">
    <property type="entry name" value="NAD_Glu_DH_N_ACT1"/>
</dbReference>
<dbReference type="InterPro" id="IPR046346">
    <property type="entry name" value="Aminoacid_DH-like_N_sf"/>
</dbReference>
<feature type="domain" description="NAD-specific glutamate dehydrogenase C-terminal" evidence="3">
    <location>
        <begin position="1264"/>
        <end position="1605"/>
    </location>
</feature>
<protein>
    <submittedName>
        <fullName evidence="7">Glutamate dehydrogenase</fullName>
    </submittedName>
</protein>
<evidence type="ECO:0000259" key="5">
    <source>
        <dbReference type="Pfam" id="PF21076"/>
    </source>
</evidence>
<dbReference type="PIRSF" id="PIRSF036761">
    <property type="entry name" value="GDH_Mll4104"/>
    <property type="match status" value="1"/>
</dbReference>
<dbReference type="Pfam" id="PF21075">
    <property type="entry name" value="GDH_ACT1"/>
    <property type="match status" value="1"/>
</dbReference>
<dbReference type="InterPro" id="IPR049062">
    <property type="entry name" value="NAD_Glu_DH_ACT2"/>
</dbReference>
<sequence length="1617" mass="175981">MKGASLHPADSGQRNATFAEALAKALGPKAGAGEAAFISQVAGDLSAEELPDAPVADLAAAFAELWRFGESRKGDAPAVRIRRWVGEDGADHGRDLLEIAQNDRPFLVDSIMGEIAEAGYPVRAMFHPLVETDGKRTSLIQVHLDALGEDRAEALTTAIGAVLAEVAMAVDDFDGMQALMARTIDELGSAPAPVTGEERAEEIAFLRWLAQDHFVFLGARVYEYPRTADGGYAAEEPLYQPEGSLGVLRDQERRVLRRASEPAILSKELRTHLEKGEPLIVAKSNLRSRVHRRAYMDYIGVKRYGADGKPSGEVRFVGLFTAEAYDEPARDVPLIRSKVAGVLARSGVTPGAHSDKRLRNILETWPRDELFQTPEDQLLDLALGVLHLFDRPRVRVFARRDPFDRFVSILMFVPRDRYDSGVRERAGKILAEAFKGRVSAYYPSFSDAPLARVHFILGVEPGQHPEPDLAAVESEIAEASRTWADRFETAVRAAPPAAGAPATLARWAGAFSGGYMDFYTGDEALCDLAEIDAMGADDFRTRAFRQVGDSSIRFRFKIYRKGEAAPLAEVMPILEHMGLKALIEDAFDLEPVSADGQREVVWVHEFLLEDQAGEHLVFADVKDAFEAAFTAVWTGRTESDGFNRLVLELGVSWREAALIRALARYRQQSGLDPSQAVQEQALRDHPGVARLILDLFRIKFDPAIAVDLKARETQAAAVMEEIVQALQAVDSLDHDRVLRRLALLVGAVKRTNFFQPAEDGQPKPYISFKVASRELDDLPAPKPYREIFVSAPHIEGVHLRFGPVARGGLRWSDRRDDFRTEVLGLVKAQQVKNAVIVPVGSKGGFYPKQLPRGGAPDAVRAEGIRAYRTFLSGLLDITDNIDADNNVVRPKFVIAHEGDDPYLVVAADKGTATFSDIANGLSEDYGFWLGDAFASGGSAGYDHKVMGITARGAWEAVKRHFREAGKDIQTTDFTVVGVGDMSGDVFGNGMLLSKHIRLLAAFDHRHIFIDPNPDSASSWEERQRMFELPRSSWEDYDKSKISKGGGVFPLTLKSIPLTPEIKALLDIKADAVSPAELKTAILKAKAELLYLGGIGTYVKARGETNADAGDKANDAIRVNGSELRVKVVGEGANLGLTQAGRIEFARGGGRINTDAIDNSAGVDSSDHEVNIKILTGMLERVGKIKTRESRNKLLASMTDDVAEHVLAHNYDQTLALSLLEQDAPAELDNHARFMTELETSGRLDRRVEGLPDAAQIAELAASHAGLVRPELAVLLAYGKLDLFDEIVATKAPDDAAFETVLEGYFPKALGQYDDEMQRHRLRREIIATVICNELINICGPTFPSRLRAAAGAGTQALITGFEAARRILRFDDSWNAVAALDGKAPAEGQLALFRALAHTLRSMTYWLARRAGDGGVDALTERYGAGVNELRVLTPGLLSSFEQKTVSRRATAFAKDGAPEGLAHEIAALQPLTTAAELVDLASATSWPVAAAARIYHQVGAAFSFDRLRAAAGEKRGGDHFERMAVRRLIEDMLAEQAQVARAVMVFAASPDAAEDADTARSTVASWAQLHSGPGRAVKRTIEEIEQAGGGWTFAKLTIANAALRELANAAGVNTGG</sequence>
<dbReference type="GO" id="GO:0006538">
    <property type="term" value="P:L-glutamate catabolic process"/>
    <property type="evidence" value="ECO:0007669"/>
    <property type="project" value="InterPro"/>
</dbReference>
<evidence type="ECO:0000259" key="3">
    <source>
        <dbReference type="Pfam" id="PF21074"/>
    </source>
</evidence>
<feature type="domain" description="NAD-glutamate dehydrogenase ACT2" evidence="5">
    <location>
        <begin position="395"/>
        <end position="483"/>
    </location>
</feature>
<accession>A0A2D2B360</accession>
<dbReference type="GO" id="GO:0004352">
    <property type="term" value="F:glutamate dehydrogenase (NAD+) activity"/>
    <property type="evidence" value="ECO:0007669"/>
    <property type="project" value="InterPro"/>
</dbReference>
<name>A0A2D2B360_9CAUL</name>
<dbReference type="InterPro" id="IPR049059">
    <property type="entry name" value="NAD_Glu_DH_HM1"/>
</dbReference>
<dbReference type="SUPFAM" id="SSF53223">
    <property type="entry name" value="Aminoacid dehydrogenase-like, N-terminal domain"/>
    <property type="match status" value="1"/>
</dbReference>
<dbReference type="PANTHER" id="PTHR43403:SF1">
    <property type="entry name" value="NAD-SPECIFIC GLUTAMATE DEHYDROGENASE"/>
    <property type="match status" value="1"/>
</dbReference>
<dbReference type="OrthoDB" id="9758052at2"/>
<organism evidence="7 8">
    <name type="scientific">Caulobacter mirabilis</name>
    <dbReference type="NCBI Taxonomy" id="69666"/>
    <lineage>
        <taxon>Bacteria</taxon>
        <taxon>Pseudomonadati</taxon>
        <taxon>Pseudomonadota</taxon>
        <taxon>Alphaproteobacteria</taxon>
        <taxon>Caulobacterales</taxon>
        <taxon>Caulobacteraceae</taxon>
        <taxon>Caulobacter</taxon>
    </lineage>
</organism>
<dbReference type="EMBL" id="CP024201">
    <property type="protein sequence ID" value="ATQ44677.1"/>
    <property type="molecule type" value="Genomic_DNA"/>
</dbReference>
<feature type="domain" description="NAD-glutamate dehydrogenase ACT3" evidence="6">
    <location>
        <begin position="541"/>
        <end position="616"/>
    </location>
</feature>
<dbReference type="KEGG" id="cmb:CSW64_20950"/>
<evidence type="ECO:0000256" key="1">
    <source>
        <dbReference type="ARBA" id="ARBA00023002"/>
    </source>
</evidence>
<evidence type="ECO:0000313" key="8">
    <source>
        <dbReference type="Proteomes" id="UP000228945"/>
    </source>
</evidence>
<evidence type="ECO:0000313" key="7">
    <source>
        <dbReference type="EMBL" id="ATQ44677.1"/>
    </source>
</evidence>
<dbReference type="GO" id="GO:0004069">
    <property type="term" value="F:L-aspartate:2-oxoglutarate aminotransferase activity"/>
    <property type="evidence" value="ECO:0007669"/>
    <property type="project" value="InterPro"/>
</dbReference>
<feature type="domain" description="NAD-glutamate dehydrogenase catalytic" evidence="2">
    <location>
        <begin position="722"/>
        <end position="1218"/>
    </location>
</feature>
<evidence type="ECO:0000259" key="4">
    <source>
        <dbReference type="Pfam" id="PF21075"/>
    </source>
</evidence>
<keyword evidence="8" id="KW-1185">Reference proteome</keyword>
<feature type="domain" description="NAD-glutamate dehydrogenase N-terminal ACT1" evidence="4">
    <location>
        <begin position="37"/>
        <end position="136"/>
    </location>
</feature>
<dbReference type="Pfam" id="PF21077">
    <property type="entry name" value="GDH_ACT3"/>
    <property type="match status" value="1"/>
</dbReference>
<dbReference type="Pfam" id="PF21076">
    <property type="entry name" value="GDH_ACT2"/>
    <property type="match status" value="1"/>
</dbReference>
<dbReference type="InterPro" id="IPR036291">
    <property type="entry name" value="NAD(P)-bd_dom_sf"/>
</dbReference>
<keyword evidence="1" id="KW-0560">Oxidoreductase</keyword>
<dbReference type="Gene3D" id="3.40.50.720">
    <property type="entry name" value="NAD(P)-binding Rossmann-like Domain"/>
    <property type="match status" value="1"/>
</dbReference>
<dbReference type="Pfam" id="PF21074">
    <property type="entry name" value="GDH_C"/>
    <property type="match status" value="1"/>
</dbReference>
<dbReference type="InterPro" id="IPR028971">
    <property type="entry name" value="NAD-GDH_cat"/>
</dbReference>
<dbReference type="PANTHER" id="PTHR43403">
    <property type="entry name" value="NAD-SPECIFIC GLUTAMATE DEHYDROGENASE"/>
    <property type="match status" value="1"/>
</dbReference>
<dbReference type="Proteomes" id="UP000228945">
    <property type="component" value="Chromosome"/>
</dbReference>
<evidence type="ECO:0000259" key="2">
    <source>
        <dbReference type="Pfam" id="PF05088"/>
    </source>
</evidence>
<dbReference type="InterPro" id="IPR007780">
    <property type="entry name" value="NAD_Glu_DH_bac"/>
</dbReference>